<dbReference type="EMBL" id="CAJPEX010005604">
    <property type="protein sequence ID" value="CAG0923696.1"/>
    <property type="molecule type" value="Genomic_DNA"/>
</dbReference>
<feature type="compositionally biased region" description="Low complexity" evidence="3">
    <location>
        <begin position="66"/>
        <end position="79"/>
    </location>
</feature>
<evidence type="ECO:0000256" key="1">
    <source>
        <dbReference type="ARBA" id="ARBA00022734"/>
    </source>
</evidence>
<evidence type="ECO:0000313" key="6">
    <source>
        <dbReference type="Proteomes" id="UP000678499"/>
    </source>
</evidence>
<dbReference type="EMBL" id="OA887641">
    <property type="protein sequence ID" value="CAD7283544.1"/>
    <property type="molecule type" value="Genomic_DNA"/>
</dbReference>
<evidence type="ECO:0000259" key="4">
    <source>
        <dbReference type="PROSITE" id="PS51304"/>
    </source>
</evidence>
<dbReference type="Pfam" id="PF00337">
    <property type="entry name" value="Gal-bind_lectin"/>
    <property type="match status" value="1"/>
</dbReference>
<protein>
    <recommendedName>
        <fullName evidence="2">Galectin</fullName>
    </recommendedName>
</protein>
<dbReference type="InterPro" id="IPR001079">
    <property type="entry name" value="Galectin_CRD"/>
</dbReference>
<name>A0A7R9GI86_9CRUS</name>
<dbReference type="InterPro" id="IPR013320">
    <property type="entry name" value="ConA-like_dom_sf"/>
</dbReference>
<dbReference type="SUPFAM" id="SSF49899">
    <property type="entry name" value="Concanavalin A-like lectins/glucanases"/>
    <property type="match status" value="1"/>
</dbReference>
<evidence type="ECO:0000256" key="3">
    <source>
        <dbReference type="SAM" id="MobiDB-lite"/>
    </source>
</evidence>
<feature type="region of interest" description="Disordered" evidence="3">
    <location>
        <begin position="38"/>
        <end position="137"/>
    </location>
</feature>
<gene>
    <name evidence="5" type="ORF">NMOB1V02_LOCUS11159</name>
</gene>
<proteinExistence type="predicted"/>
<accession>A0A7R9GI86</accession>
<dbReference type="AlphaFoldDB" id="A0A7R9GI86"/>
<evidence type="ECO:0000313" key="5">
    <source>
        <dbReference type="EMBL" id="CAD7283544.1"/>
    </source>
</evidence>
<organism evidence="5">
    <name type="scientific">Notodromas monacha</name>
    <dbReference type="NCBI Taxonomy" id="399045"/>
    <lineage>
        <taxon>Eukaryota</taxon>
        <taxon>Metazoa</taxon>
        <taxon>Ecdysozoa</taxon>
        <taxon>Arthropoda</taxon>
        <taxon>Crustacea</taxon>
        <taxon>Oligostraca</taxon>
        <taxon>Ostracoda</taxon>
        <taxon>Podocopa</taxon>
        <taxon>Podocopida</taxon>
        <taxon>Cypridocopina</taxon>
        <taxon>Cypridoidea</taxon>
        <taxon>Cyprididae</taxon>
        <taxon>Notodromas</taxon>
    </lineage>
</organism>
<feature type="compositionally biased region" description="Low complexity" evidence="3">
    <location>
        <begin position="104"/>
        <end position="118"/>
    </location>
</feature>
<dbReference type="Proteomes" id="UP000678499">
    <property type="component" value="Unassembled WGS sequence"/>
</dbReference>
<sequence>MSSAKDCTEPTDILVCGGCRQVFTDICDLAQHKKVCPGQGGGGSGTVSRGGIPAKGGARGDQQRVGTGSSTSGNANASGRTSCLNSAAEQASPPKTGNQRQSVATGGAASRGASAKASCTGATPKQSALKADSGKVNEDVDPCNGLKADANGGECDAEGMEGEEDKVPEILAVGAIIPRDQQWYSPIGLEPGNRILICGRFRRDNVVPIVDLWHNIDEQRVFFYSVCFDDCRAVIGSKLDGKWVGKQAVPGDFPYEMSTDFTLEILCKDDSFTINWRGVRGDGTVDFPYSYEIEKVNMLRMQEFDMIYKIEKDWF</sequence>
<dbReference type="PROSITE" id="PS51304">
    <property type="entry name" value="GALECTIN"/>
    <property type="match status" value="1"/>
</dbReference>
<feature type="domain" description="Galectin" evidence="4">
    <location>
        <begin position="181"/>
        <end position="315"/>
    </location>
</feature>
<reference evidence="5" key="1">
    <citation type="submission" date="2020-11" db="EMBL/GenBank/DDBJ databases">
        <authorList>
            <person name="Tran Van P."/>
        </authorList>
    </citation>
    <scope>NUCLEOTIDE SEQUENCE</scope>
</reference>
<keyword evidence="1 2" id="KW-0430">Lectin</keyword>
<dbReference type="Gene3D" id="2.60.120.200">
    <property type="match status" value="1"/>
</dbReference>
<keyword evidence="6" id="KW-1185">Reference proteome</keyword>
<feature type="compositionally biased region" description="Polar residues" evidence="3">
    <location>
        <begin position="80"/>
        <end position="103"/>
    </location>
</feature>
<evidence type="ECO:0000256" key="2">
    <source>
        <dbReference type="RuleBase" id="RU102079"/>
    </source>
</evidence>
<dbReference type="GO" id="GO:0030246">
    <property type="term" value="F:carbohydrate binding"/>
    <property type="evidence" value="ECO:0007669"/>
    <property type="project" value="UniProtKB-UniRule"/>
</dbReference>